<keyword evidence="3" id="KW-0285">Flavoprotein</keyword>
<organism evidence="11 12">
    <name type="scientific">Quillaja saponaria</name>
    <name type="common">Soap bark tree</name>
    <dbReference type="NCBI Taxonomy" id="32244"/>
    <lineage>
        <taxon>Eukaryota</taxon>
        <taxon>Viridiplantae</taxon>
        <taxon>Streptophyta</taxon>
        <taxon>Embryophyta</taxon>
        <taxon>Tracheophyta</taxon>
        <taxon>Spermatophyta</taxon>
        <taxon>Magnoliopsida</taxon>
        <taxon>eudicotyledons</taxon>
        <taxon>Gunneridae</taxon>
        <taxon>Pentapetalae</taxon>
        <taxon>rosids</taxon>
        <taxon>fabids</taxon>
        <taxon>Fabales</taxon>
        <taxon>Quillajaceae</taxon>
        <taxon>Quillaja</taxon>
    </lineage>
</organism>
<sequence>MLWLCQYNLSLTRSLTHSRTLSFPLIDFKANKVMDSKPKLASPLVSSRESFKISVSNRISQREGIHGLMSEGLSPVTGGVVALGKFDALHIGHRELAIQASKIGPPFLVSFAGIAEVLGWGPRAPIVAKCDRKRVLSSWAPYCCNMAPEEFQIEFSSVRHLTPRQFVEKLAKELGVHGVVAGENYRFGYKAAGDAPELVRLCEEYGMEAYIINSVMDRNQFSINLNSGNSKDRGQVSSTRVRHALAAGDMKYVSELLGRRHCLTLMANEQGRFSSSKYKVSAPKTCLLNLPPKEGLYEKCYLFIDDKSIVPCKVVIDPKYVHVEVDVGVTDNFDTRDFQFLRIEFGDP</sequence>
<keyword evidence="4" id="KW-0288">FMN</keyword>
<dbReference type="KEGG" id="qsa:O6P43_014428"/>
<feature type="domain" description="FAD synthetase" evidence="10">
    <location>
        <begin position="157"/>
        <end position="218"/>
    </location>
</feature>
<dbReference type="PANTHER" id="PTHR12714:SF20">
    <property type="entry name" value="FAD SYNTHETASE 1, CHLOROPLASTIC-RELATED"/>
    <property type="match status" value="1"/>
</dbReference>
<dbReference type="Proteomes" id="UP001163823">
    <property type="component" value="Chromosome 6"/>
</dbReference>
<evidence type="ECO:0000256" key="6">
    <source>
        <dbReference type="ARBA" id="ARBA00022695"/>
    </source>
</evidence>
<keyword evidence="9" id="KW-0067">ATP-binding</keyword>
<evidence type="ECO:0000313" key="11">
    <source>
        <dbReference type="EMBL" id="KAJ7964647.1"/>
    </source>
</evidence>
<dbReference type="Pfam" id="PF06574">
    <property type="entry name" value="FAD_syn"/>
    <property type="match status" value="1"/>
</dbReference>
<evidence type="ECO:0000313" key="12">
    <source>
        <dbReference type="Proteomes" id="UP001163823"/>
    </source>
</evidence>
<evidence type="ECO:0000259" key="10">
    <source>
        <dbReference type="Pfam" id="PF06574"/>
    </source>
</evidence>
<evidence type="ECO:0000256" key="7">
    <source>
        <dbReference type="ARBA" id="ARBA00022741"/>
    </source>
</evidence>
<protein>
    <recommendedName>
        <fullName evidence="2">FAD synthase</fullName>
        <ecNumber evidence="2">2.7.7.2</ecNumber>
    </recommendedName>
</protein>
<proteinExistence type="predicted"/>
<dbReference type="AlphaFoldDB" id="A0AAD7PRB3"/>
<dbReference type="InterPro" id="IPR015864">
    <property type="entry name" value="FAD_synthase"/>
</dbReference>
<comment type="pathway">
    <text evidence="1">Cofactor biosynthesis; FAD biosynthesis; FAD from FMN: step 1/1.</text>
</comment>
<evidence type="ECO:0000256" key="1">
    <source>
        <dbReference type="ARBA" id="ARBA00004726"/>
    </source>
</evidence>
<keyword evidence="8" id="KW-0274">FAD</keyword>
<accession>A0AAD7PRB3</accession>
<evidence type="ECO:0000256" key="2">
    <source>
        <dbReference type="ARBA" id="ARBA00012393"/>
    </source>
</evidence>
<keyword evidence="6" id="KW-0548">Nucleotidyltransferase</keyword>
<dbReference type="GO" id="GO:0009231">
    <property type="term" value="P:riboflavin biosynthetic process"/>
    <property type="evidence" value="ECO:0007669"/>
    <property type="project" value="InterPro"/>
</dbReference>
<evidence type="ECO:0000256" key="9">
    <source>
        <dbReference type="ARBA" id="ARBA00022840"/>
    </source>
</evidence>
<evidence type="ECO:0000256" key="5">
    <source>
        <dbReference type="ARBA" id="ARBA00022679"/>
    </source>
</evidence>
<dbReference type="EC" id="2.7.7.2" evidence="2"/>
<name>A0AAD7PRB3_QUISA</name>
<comment type="caution">
    <text evidence="11">The sequence shown here is derived from an EMBL/GenBank/DDBJ whole genome shotgun (WGS) entry which is preliminary data.</text>
</comment>
<dbReference type="GO" id="GO:0005524">
    <property type="term" value="F:ATP binding"/>
    <property type="evidence" value="ECO:0007669"/>
    <property type="project" value="UniProtKB-KW"/>
</dbReference>
<dbReference type="GO" id="GO:0009507">
    <property type="term" value="C:chloroplast"/>
    <property type="evidence" value="ECO:0007669"/>
    <property type="project" value="TreeGrafter"/>
</dbReference>
<keyword evidence="7" id="KW-0547">Nucleotide-binding</keyword>
<evidence type="ECO:0000256" key="8">
    <source>
        <dbReference type="ARBA" id="ARBA00022827"/>
    </source>
</evidence>
<dbReference type="GO" id="GO:0003919">
    <property type="term" value="F:FMN adenylyltransferase activity"/>
    <property type="evidence" value="ECO:0007669"/>
    <property type="project" value="UniProtKB-EC"/>
</dbReference>
<dbReference type="GO" id="GO:0006747">
    <property type="term" value="P:FAD biosynthetic process"/>
    <property type="evidence" value="ECO:0007669"/>
    <property type="project" value="TreeGrafter"/>
</dbReference>
<gene>
    <name evidence="11" type="ORF">O6P43_014428</name>
</gene>
<evidence type="ECO:0000256" key="3">
    <source>
        <dbReference type="ARBA" id="ARBA00022630"/>
    </source>
</evidence>
<dbReference type="CDD" id="cd02064">
    <property type="entry name" value="FAD_synthetase_N"/>
    <property type="match status" value="1"/>
</dbReference>
<dbReference type="InterPro" id="IPR014729">
    <property type="entry name" value="Rossmann-like_a/b/a_fold"/>
</dbReference>
<keyword evidence="12" id="KW-1185">Reference proteome</keyword>
<dbReference type="EMBL" id="JARAOO010000006">
    <property type="protein sequence ID" value="KAJ7964647.1"/>
    <property type="molecule type" value="Genomic_DNA"/>
</dbReference>
<keyword evidence="5" id="KW-0808">Transferase</keyword>
<reference evidence="11" key="1">
    <citation type="journal article" date="2023" name="Science">
        <title>Elucidation of the pathway for biosynthesis of saponin adjuvants from the soapbark tree.</title>
        <authorList>
            <person name="Reed J."/>
            <person name="Orme A."/>
            <person name="El-Demerdash A."/>
            <person name="Owen C."/>
            <person name="Martin L.B.B."/>
            <person name="Misra R.C."/>
            <person name="Kikuchi S."/>
            <person name="Rejzek M."/>
            <person name="Martin A.C."/>
            <person name="Harkess A."/>
            <person name="Leebens-Mack J."/>
            <person name="Louveau T."/>
            <person name="Stephenson M.J."/>
            <person name="Osbourn A."/>
        </authorList>
    </citation>
    <scope>NUCLEOTIDE SEQUENCE</scope>
    <source>
        <strain evidence="11">S10</strain>
    </source>
</reference>
<dbReference type="SUPFAM" id="SSF52374">
    <property type="entry name" value="Nucleotidylyl transferase"/>
    <property type="match status" value="1"/>
</dbReference>
<dbReference type="Gene3D" id="3.40.50.620">
    <property type="entry name" value="HUPs"/>
    <property type="match status" value="1"/>
</dbReference>
<evidence type="ECO:0000256" key="4">
    <source>
        <dbReference type="ARBA" id="ARBA00022643"/>
    </source>
</evidence>
<dbReference type="PANTHER" id="PTHR12714">
    <property type="entry name" value="PROTEIN-S ISOPRENYLCYSTEINE O-METHYLTRANSFERASE"/>
    <property type="match status" value="1"/>
</dbReference>